<reference evidence="3" key="2">
    <citation type="submission" date="2020-05" db="UniProtKB">
        <authorList>
            <consortium name="EnsemblMetazoa"/>
        </authorList>
    </citation>
    <scope>IDENTIFICATION</scope>
</reference>
<protein>
    <submittedName>
        <fullName evidence="2 3">Penicillin-binding protein 1A</fullName>
    </submittedName>
</protein>
<evidence type="ECO:0000256" key="1">
    <source>
        <dbReference type="SAM" id="MobiDB-lite"/>
    </source>
</evidence>
<dbReference type="VEuPathDB" id="VectorBase:ASIC014557"/>
<feature type="region of interest" description="Disordered" evidence="1">
    <location>
        <begin position="51"/>
        <end position="71"/>
    </location>
</feature>
<evidence type="ECO:0000313" key="3">
    <source>
        <dbReference type="EnsemblMetazoa" id="ASIC014557-PA"/>
    </source>
</evidence>
<dbReference type="EnsemblMetazoa" id="ASIC014557-RA">
    <property type="protein sequence ID" value="ASIC014557-PA"/>
    <property type="gene ID" value="ASIC014557"/>
</dbReference>
<evidence type="ECO:0000313" key="4">
    <source>
        <dbReference type="Proteomes" id="UP000030765"/>
    </source>
</evidence>
<name>A0A084W8V6_ANOSI</name>
<feature type="compositionally biased region" description="Basic and acidic residues" evidence="1">
    <location>
        <begin position="55"/>
        <end position="71"/>
    </location>
</feature>
<organism evidence="2">
    <name type="scientific">Anopheles sinensis</name>
    <name type="common">Mosquito</name>
    <dbReference type="NCBI Taxonomy" id="74873"/>
    <lineage>
        <taxon>Eukaryota</taxon>
        <taxon>Metazoa</taxon>
        <taxon>Ecdysozoa</taxon>
        <taxon>Arthropoda</taxon>
        <taxon>Hexapoda</taxon>
        <taxon>Insecta</taxon>
        <taxon>Pterygota</taxon>
        <taxon>Neoptera</taxon>
        <taxon>Endopterygota</taxon>
        <taxon>Diptera</taxon>
        <taxon>Nematocera</taxon>
        <taxon>Culicoidea</taxon>
        <taxon>Culicidae</taxon>
        <taxon>Anophelinae</taxon>
        <taxon>Anopheles</taxon>
    </lineage>
</organism>
<proteinExistence type="predicted"/>
<dbReference type="EMBL" id="KE525319">
    <property type="protein sequence ID" value="KFB46650.1"/>
    <property type="molecule type" value="Genomic_DNA"/>
</dbReference>
<dbReference type="EMBL" id="ATLV01021518">
    <property type="status" value="NOT_ANNOTATED_CDS"/>
    <property type="molecule type" value="Genomic_DNA"/>
</dbReference>
<dbReference type="Proteomes" id="UP000030765">
    <property type="component" value="Unassembled WGS sequence"/>
</dbReference>
<accession>A0A084W8V6</accession>
<evidence type="ECO:0000313" key="2">
    <source>
        <dbReference type="EMBL" id="KFB46650.1"/>
    </source>
</evidence>
<gene>
    <name evidence="2" type="ORF">ZHAS_00014557</name>
</gene>
<sequence length="138" mass="15652">MTPYDDRTIAAARDRQREIVQIVCARLRSIATIIPQPPPNPIRFLSEGIPPALMRHGDSRPQPERTGGRPHDDAFLGVCVASRCESESEFYLQRISSVDRIFDDRKFTRQKVHVLMGPMVPTTCRRAPVDTPSCQEDH</sequence>
<reference evidence="2 4" key="1">
    <citation type="journal article" date="2014" name="BMC Genomics">
        <title>Genome sequence of Anopheles sinensis provides insight into genetics basis of mosquito competence for malaria parasites.</title>
        <authorList>
            <person name="Zhou D."/>
            <person name="Zhang D."/>
            <person name="Ding G."/>
            <person name="Shi L."/>
            <person name="Hou Q."/>
            <person name="Ye Y."/>
            <person name="Xu Y."/>
            <person name="Zhou H."/>
            <person name="Xiong C."/>
            <person name="Li S."/>
            <person name="Yu J."/>
            <person name="Hong S."/>
            <person name="Yu X."/>
            <person name="Zou P."/>
            <person name="Chen C."/>
            <person name="Chang X."/>
            <person name="Wang W."/>
            <person name="Lv Y."/>
            <person name="Sun Y."/>
            <person name="Ma L."/>
            <person name="Shen B."/>
            <person name="Zhu C."/>
        </authorList>
    </citation>
    <scope>NUCLEOTIDE SEQUENCE [LARGE SCALE GENOMIC DNA]</scope>
</reference>
<keyword evidence="4" id="KW-1185">Reference proteome</keyword>
<dbReference type="AlphaFoldDB" id="A0A084W8V6"/>